<dbReference type="SMART" id="SM00953">
    <property type="entry name" value="RES"/>
    <property type="match status" value="1"/>
</dbReference>
<dbReference type="Proteomes" id="UP000033400">
    <property type="component" value="Unassembled WGS sequence"/>
</dbReference>
<dbReference type="EMBL" id="LACH01000073">
    <property type="protein sequence ID" value="KJZ61693.1"/>
    <property type="molecule type" value="Genomic_DNA"/>
</dbReference>
<dbReference type="PATRIC" id="fig|294.133.peg.5665"/>
<protein>
    <recommendedName>
        <fullName evidence="1">RES domain-containing protein</fullName>
    </recommendedName>
</protein>
<evidence type="ECO:0000259" key="1">
    <source>
        <dbReference type="SMART" id="SM00953"/>
    </source>
</evidence>
<evidence type="ECO:0000313" key="3">
    <source>
        <dbReference type="Proteomes" id="UP000033400"/>
    </source>
</evidence>
<dbReference type="InterPro" id="IPR014914">
    <property type="entry name" value="RES_dom"/>
</dbReference>
<dbReference type="AlphaFoldDB" id="A0A0F4UYG7"/>
<evidence type="ECO:0000313" key="2">
    <source>
        <dbReference type="EMBL" id="KJZ61693.1"/>
    </source>
</evidence>
<proteinExistence type="predicted"/>
<feature type="domain" description="RES" evidence="1">
    <location>
        <begin position="24"/>
        <end position="151"/>
    </location>
</feature>
<reference evidence="2 3" key="1">
    <citation type="submission" date="2015-03" db="EMBL/GenBank/DDBJ databases">
        <title>Comparative genomics of Pseudomonas insights into diversity of traits involved in vanlence and defense.</title>
        <authorList>
            <person name="Qin Y."/>
        </authorList>
    </citation>
    <scope>NUCLEOTIDE SEQUENCE [LARGE SCALE GENOMIC DNA]</scope>
    <source>
        <strain evidence="2 3">H24</strain>
    </source>
</reference>
<dbReference type="OrthoDB" id="9789501at2"/>
<name>A0A0F4UYG7_PSEFL</name>
<accession>A0A0F4UYG7</accession>
<sequence>MAKDPLSSEIHFWRLDPAEYAPTWHLGVGAEKVGGRWNPKGMATVYAALDASTAILEVAVHKDFDALDCKPHRLTQARVLDPSGIYVVQPDSIANPNWLVPGTPSRSQQQFGAELLKQYPFVLVPSSVSRHSWNLLMNPSLADGLYELVLQEPFALDGRLNRPLP</sequence>
<organism evidence="2 3">
    <name type="scientific">Pseudomonas fluorescens</name>
    <dbReference type="NCBI Taxonomy" id="294"/>
    <lineage>
        <taxon>Bacteria</taxon>
        <taxon>Pseudomonadati</taxon>
        <taxon>Pseudomonadota</taxon>
        <taxon>Gammaproteobacteria</taxon>
        <taxon>Pseudomonadales</taxon>
        <taxon>Pseudomonadaceae</taxon>
        <taxon>Pseudomonas</taxon>
    </lineage>
</organism>
<gene>
    <name evidence="2" type="ORF">VD17_28120</name>
</gene>
<dbReference type="RefSeq" id="WP_046056679.1">
    <property type="nucleotide sequence ID" value="NZ_LACH01000073.1"/>
</dbReference>
<comment type="caution">
    <text evidence="2">The sequence shown here is derived from an EMBL/GenBank/DDBJ whole genome shotgun (WGS) entry which is preliminary data.</text>
</comment>
<dbReference type="Pfam" id="PF08808">
    <property type="entry name" value="RES"/>
    <property type="match status" value="1"/>
</dbReference>